<organism evidence="1 2">
    <name type="scientific">Aeromonas veronii</name>
    <dbReference type="NCBI Taxonomy" id="654"/>
    <lineage>
        <taxon>Bacteria</taxon>
        <taxon>Pseudomonadati</taxon>
        <taxon>Pseudomonadota</taxon>
        <taxon>Gammaproteobacteria</taxon>
        <taxon>Aeromonadales</taxon>
        <taxon>Aeromonadaceae</taxon>
        <taxon>Aeromonas</taxon>
    </lineage>
</organism>
<sequence>MVSDIWFAILVWLGSKFPNAGLPLARVWNSRGTESYTLYRDGYVHITSGSHTVLMPIFLCSQELQEDFAKMLEARK</sequence>
<reference evidence="1 2" key="1">
    <citation type="submission" date="2019-10" db="EMBL/GenBank/DDBJ databases">
        <authorList>
            <person name="Karimi E."/>
        </authorList>
    </citation>
    <scope>NUCLEOTIDE SEQUENCE [LARGE SCALE GENOMIC DNA]</scope>
    <source>
        <strain evidence="1">Aeromonas sp. 8C</strain>
    </source>
</reference>
<evidence type="ECO:0000313" key="1">
    <source>
        <dbReference type="EMBL" id="VXA84047.1"/>
    </source>
</evidence>
<dbReference type="EMBL" id="CABWLC010000008">
    <property type="protein sequence ID" value="VXA84047.1"/>
    <property type="molecule type" value="Genomic_DNA"/>
</dbReference>
<evidence type="ECO:0000313" key="2">
    <source>
        <dbReference type="Proteomes" id="UP000439123"/>
    </source>
</evidence>
<dbReference type="AlphaFoldDB" id="A0A653KY39"/>
<proteinExistence type="predicted"/>
<dbReference type="Proteomes" id="UP000439123">
    <property type="component" value="Unassembled WGS sequence"/>
</dbReference>
<gene>
    <name evidence="1" type="ORF">AERO8C_160200</name>
</gene>
<name>A0A653KY39_AERVE</name>
<accession>A0A653KY39</accession>
<protein>
    <submittedName>
        <fullName evidence="1">Uncharacterized protein</fullName>
    </submittedName>
</protein>